<reference evidence="3 4" key="1">
    <citation type="submission" date="2020-08" db="EMBL/GenBank/DDBJ databases">
        <title>Genome sequencing of Purple Non-Sulfur Bacteria from various extreme environments.</title>
        <authorList>
            <person name="Mayer M."/>
        </authorList>
    </citation>
    <scope>NUCLEOTIDE SEQUENCE [LARGE SCALE GENOMIC DNA]</scope>
    <source>
        <strain evidence="3 4">JA135</strain>
    </source>
</reference>
<feature type="compositionally biased region" description="Basic and acidic residues" evidence="1">
    <location>
        <begin position="228"/>
        <end position="239"/>
    </location>
</feature>
<sequence>MSKKTAPPSQTPPGREQKRAPGAALPNGPGLSLTARLRNHFIAGILVTAPAAITFFVAWKFIEFVDQRVAALIPEQYHLPFSVPGLGLLVMVLLLIGIGAFATGLFGRILFRLGERLLNRMPLIRNIYGALKQILETVLAQQSTAFRQVVLVEYPRRGIWAIAFITGVTEGEVQNLTAQECVNVFLPTTPNPTSGFLLFVPRQDMIVLDMSVEEGIKMVISGGIVTPPDRRPEEVRRVPLVDTMPEDESGRSNVRALATRRQEDDASNGESPTPRPAPGVERREKDVARV</sequence>
<dbReference type="PANTHER" id="PTHR31876">
    <property type="entry name" value="COV-LIKE PROTEIN 1"/>
    <property type="match status" value="1"/>
</dbReference>
<dbReference type="InterPro" id="IPR007462">
    <property type="entry name" value="COV1-like"/>
</dbReference>
<feature type="transmembrane region" description="Helical" evidence="2">
    <location>
        <begin position="41"/>
        <end position="62"/>
    </location>
</feature>
<keyword evidence="2" id="KW-1133">Transmembrane helix</keyword>
<name>A0A7W6S266_9PROT</name>
<feature type="region of interest" description="Disordered" evidence="1">
    <location>
        <begin position="1"/>
        <end position="25"/>
    </location>
</feature>
<feature type="transmembrane region" description="Helical" evidence="2">
    <location>
        <begin position="82"/>
        <end position="111"/>
    </location>
</feature>
<feature type="compositionally biased region" description="Basic and acidic residues" evidence="1">
    <location>
        <begin position="280"/>
        <end position="290"/>
    </location>
</feature>
<comment type="caution">
    <text evidence="3">The sequence shown here is derived from an EMBL/GenBank/DDBJ whole genome shotgun (WGS) entry which is preliminary data.</text>
</comment>
<evidence type="ECO:0000313" key="3">
    <source>
        <dbReference type="EMBL" id="MBB4286809.1"/>
    </source>
</evidence>
<gene>
    <name evidence="3" type="ORF">GGD88_002550</name>
</gene>
<keyword evidence="2" id="KW-0472">Membrane</keyword>
<proteinExistence type="predicted"/>
<dbReference type="Proteomes" id="UP000555728">
    <property type="component" value="Unassembled WGS sequence"/>
</dbReference>
<feature type="region of interest" description="Disordered" evidence="1">
    <location>
        <begin position="227"/>
        <end position="290"/>
    </location>
</feature>
<dbReference type="EMBL" id="JACIGI010000021">
    <property type="protein sequence ID" value="MBB4286809.1"/>
    <property type="molecule type" value="Genomic_DNA"/>
</dbReference>
<evidence type="ECO:0000313" key="4">
    <source>
        <dbReference type="Proteomes" id="UP000555728"/>
    </source>
</evidence>
<evidence type="ECO:0000256" key="2">
    <source>
        <dbReference type="SAM" id="Phobius"/>
    </source>
</evidence>
<dbReference type="RefSeq" id="WP_184435966.1">
    <property type="nucleotide sequence ID" value="NZ_JACIGI010000021.1"/>
</dbReference>
<dbReference type="Pfam" id="PF04367">
    <property type="entry name" value="DUF502"/>
    <property type="match status" value="1"/>
</dbReference>
<protein>
    <submittedName>
        <fullName evidence="3">Putative membrane protein</fullName>
    </submittedName>
</protein>
<organism evidence="3 4">
    <name type="scientific">Roseospira goensis</name>
    <dbReference type="NCBI Taxonomy" id="391922"/>
    <lineage>
        <taxon>Bacteria</taxon>
        <taxon>Pseudomonadati</taxon>
        <taxon>Pseudomonadota</taxon>
        <taxon>Alphaproteobacteria</taxon>
        <taxon>Rhodospirillales</taxon>
        <taxon>Rhodospirillaceae</taxon>
        <taxon>Roseospira</taxon>
    </lineage>
</organism>
<accession>A0A7W6S266</accession>
<keyword evidence="2" id="KW-0812">Transmembrane</keyword>
<keyword evidence="4" id="KW-1185">Reference proteome</keyword>
<dbReference type="AlphaFoldDB" id="A0A7W6S266"/>
<evidence type="ECO:0000256" key="1">
    <source>
        <dbReference type="SAM" id="MobiDB-lite"/>
    </source>
</evidence>
<dbReference type="PANTHER" id="PTHR31876:SF26">
    <property type="entry name" value="PROTEIN LIKE COV 2"/>
    <property type="match status" value="1"/>
</dbReference>